<protein>
    <submittedName>
        <fullName evidence="1">VIR protein</fullName>
    </submittedName>
</protein>
<proteinExistence type="predicted"/>
<dbReference type="Proteomes" id="UP000196402">
    <property type="component" value="Chromosome 3"/>
</dbReference>
<name>A0A1G4GSC6_PLAVI</name>
<accession>A0A1G4GSC6</accession>
<dbReference type="VEuPathDB" id="PlasmoDB:PVP01_0001080"/>
<dbReference type="VEuPathDB" id="PlasmoDB:PVPAM_000029500"/>
<sequence>MVDSKLKKTYPFLKRIWEKYGYDEDVVENNNNASIISLCNNDTIYGNSPNDDQKKACKKLLKNFVLLHTDIKTSGVHDEWCKNLNNWIYYEISPHNLTDVIVHKILNEAQLKLIKLPHQLYCSYNSVKENDNLEKLIELRIFNNNFMTFLSIVKDESDQDYCSCQKFLEDCVNVYIDMKQRYCSEQRTRTNSREICREITEFPFLYAYFTQESKIVKKIPKIDTGKREEVLIKCPSTVKSLEVQPTLATGSDTTTPKRDSTVPTALGTVAGASSVLALLYRFTPAGRFLNSGLRKSGGRINSGLHEGYPSELGFDGMEHNLINSYNIGYEAA</sequence>
<reference evidence="1 2" key="1">
    <citation type="submission" date="2016-07" db="EMBL/GenBank/DDBJ databases">
        <authorList>
            <consortium name="Pathogen Informatics"/>
        </authorList>
    </citation>
    <scope>NUCLEOTIDE SEQUENCE [LARGE SCALE GENOMIC DNA]</scope>
</reference>
<evidence type="ECO:0000313" key="2">
    <source>
        <dbReference type="Proteomes" id="UP000196402"/>
    </source>
</evidence>
<dbReference type="VEuPathDB" id="PlasmoDB:PVW1_100015400"/>
<organism evidence="1 2">
    <name type="scientific">Plasmodium vivax</name>
    <name type="common">malaria parasite P. vivax</name>
    <dbReference type="NCBI Taxonomy" id="5855"/>
    <lineage>
        <taxon>Eukaryota</taxon>
        <taxon>Sar</taxon>
        <taxon>Alveolata</taxon>
        <taxon>Apicomplexa</taxon>
        <taxon>Aconoidasida</taxon>
        <taxon>Haemosporida</taxon>
        <taxon>Plasmodiidae</taxon>
        <taxon>Plasmodium</taxon>
        <taxon>Plasmodium (Plasmodium)</taxon>
    </lineage>
</organism>
<dbReference type="AlphaFoldDB" id="A0A1G4GSC6"/>
<dbReference type="EMBL" id="LT615241">
    <property type="protein sequence ID" value="SCO65477.1"/>
    <property type="molecule type" value="Genomic_DNA"/>
</dbReference>
<evidence type="ECO:0000313" key="1">
    <source>
        <dbReference type="EMBL" id="SCO65477.1"/>
    </source>
</evidence>
<gene>
    <name evidence="1" type="ORF">PVT01_030029200</name>
</gene>